<gene>
    <name evidence="2" type="ORF">NT01SARS_0418</name>
</gene>
<keyword evidence="1" id="KW-0812">Transmembrane</keyword>
<protein>
    <recommendedName>
        <fullName evidence="4">DUF4345 domain-containing protein</fullName>
    </recommendedName>
</protein>
<dbReference type="EMBL" id="JH611156">
    <property type="protein sequence ID" value="EJP71933.1"/>
    <property type="molecule type" value="Genomic_DNA"/>
</dbReference>
<name>J5K866_9GAMM</name>
<organism evidence="2 3">
    <name type="scientific">SAR86 cluster bacterium SAR86A</name>
    <dbReference type="NCBI Taxonomy" id="1123866"/>
    <lineage>
        <taxon>Bacteria</taxon>
        <taxon>Pseudomonadati</taxon>
        <taxon>Pseudomonadota</taxon>
        <taxon>Gammaproteobacteria</taxon>
        <taxon>SAR86 cluster</taxon>
    </lineage>
</organism>
<evidence type="ECO:0000256" key="1">
    <source>
        <dbReference type="SAM" id="Phobius"/>
    </source>
</evidence>
<evidence type="ECO:0008006" key="4">
    <source>
        <dbReference type="Google" id="ProtNLM"/>
    </source>
</evidence>
<feature type="transmembrane region" description="Helical" evidence="1">
    <location>
        <begin position="99"/>
        <end position="120"/>
    </location>
</feature>
<feature type="transmembrane region" description="Helical" evidence="1">
    <location>
        <begin position="72"/>
        <end position="93"/>
    </location>
</feature>
<reference evidence="2 3" key="1">
    <citation type="journal article" date="2012" name="ISME J.">
        <title>Genomic insights to SAR86, an abundant and uncultivated marine bacterial lineage.</title>
        <authorList>
            <person name="Dupont C.L."/>
            <person name="Rusch D.B."/>
            <person name="Yooseph S."/>
            <person name="Lombardo M.J."/>
            <person name="Richter R.A."/>
            <person name="Valas R."/>
            <person name="Novotny M."/>
            <person name="Yee-Greenbaum J."/>
            <person name="Selengut J.D."/>
            <person name="Haft D.H."/>
            <person name="Halpern A.L."/>
            <person name="Lasken R.S."/>
            <person name="Nealson K."/>
            <person name="Friedman R."/>
            <person name="Venter J.C."/>
        </authorList>
    </citation>
    <scope>NUCLEOTIDE SEQUENCE [LARGE SCALE GENOMIC DNA]</scope>
</reference>
<evidence type="ECO:0000313" key="2">
    <source>
        <dbReference type="EMBL" id="EJP71933.1"/>
    </source>
</evidence>
<sequence length="125" mass="13846">MKIANALSIVLGVVLFLIAAQWIFTPATAAETLSMPFLEGDARNTQIRDFTAFFLATSIMCFLSFFTKKYEFIFCCGLVYMFAAIFNVISSIYHGAPLGLSSLISEIVFTSMAYIAALNFKKAHK</sequence>
<keyword evidence="1" id="KW-1133">Transmembrane helix</keyword>
<dbReference type="STRING" id="1123866.NT01SARS_0418"/>
<dbReference type="AlphaFoldDB" id="J5K866"/>
<proteinExistence type="predicted"/>
<dbReference type="HOGENOM" id="CLU_1991128_0_0_6"/>
<evidence type="ECO:0000313" key="3">
    <source>
        <dbReference type="Proteomes" id="UP000010305"/>
    </source>
</evidence>
<accession>J5K866</accession>
<dbReference type="Proteomes" id="UP000010305">
    <property type="component" value="Unassembled WGS sequence"/>
</dbReference>
<feature type="transmembrane region" description="Helical" evidence="1">
    <location>
        <begin position="45"/>
        <end position="65"/>
    </location>
</feature>
<keyword evidence="1" id="KW-0472">Membrane</keyword>